<dbReference type="OrthoDB" id="7031847at2"/>
<organism evidence="6">
    <name type="scientific">Pseudomonas saudimassiliensis</name>
    <dbReference type="NCBI Taxonomy" id="1461581"/>
    <lineage>
        <taxon>Bacteria</taxon>
        <taxon>Pseudomonadati</taxon>
        <taxon>Pseudomonadota</taxon>
        <taxon>Gammaproteobacteria</taxon>
        <taxon>Pseudomonadales</taxon>
        <taxon>Pseudomonadaceae</taxon>
        <taxon>Pseudomonas</taxon>
    </lineage>
</organism>
<dbReference type="EMBL" id="LK391969">
    <property type="protein sequence ID" value="CEF25589.1"/>
    <property type="molecule type" value="Genomic_DNA"/>
</dbReference>
<keyword evidence="5" id="KW-0732">Signal</keyword>
<gene>
    <name evidence="6" type="ORF">BN1049_00496</name>
</gene>
<feature type="chain" id="PRO_5007377782" description="Signaling pathway modulator ZraP" evidence="5">
    <location>
        <begin position="23"/>
        <end position="124"/>
    </location>
</feature>
<feature type="signal peptide" evidence="5">
    <location>
        <begin position="1"/>
        <end position="22"/>
    </location>
</feature>
<dbReference type="InterPro" id="IPR025961">
    <property type="entry name" value="Metal_resist"/>
</dbReference>
<evidence type="ECO:0000256" key="4">
    <source>
        <dbReference type="SAM" id="MobiDB-lite"/>
    </source>
</evidence>
<dbReference type="AlphaFoldDB" id="A0A078M2R3"/>
<evidence type="ECO:0000256" key="5">
    <source>
        <dbReference type="SAM" id="SignalP"/>
    </source>
</evidence>
<feature type="compositionally biased region" description="Basic and acidic residues" evidence="4">
    <location>
        <begin position="106"/>
        <end position="117"/>
    </location>
</feature>
<feature type="compositionally biased region" description="Basic and acidic residues" evidence="4">
    <location>
        <begin position="89"/>
        <end position="98"/>
    </location>
</feature>
<dbReference type="Gene3D" id="1.20.120.1490">
    <property type="match status" value="1"/>
</dbReference>
<feature type="region of interest" description="Disordered" evidence="4">
    <location>
        <begin position="89"/>
        <end position="124"/>
    </location>
</feature>
<evidence type="ECO:0000256" key="1">
    <source>
        <dbReference type="ARBA" id="ARBA00044945"/>
    </source>
</evidence>
<proteinExistence type="inferred from homology"/>
<protein>
    <recommendedName>
        <fullName evidence="2">Signaling pathway modulator ZraP</fullName>
    </recommendedName>
    <alternativeName>
        <fullName evidence="3">Zinc resistance-associated protein</fullName>
    </alternativeName>
</protein>
<sequence>MKKTLMAGLFALTTAAASVALAMPGMDGDMRKHHDRHMERIATELQLTAEQQEQLRAVHEEHFEKMKALHEDKQERVEAILTAEQRQKMQELHEEKREKMKKHMEQRKERNSDKRDATSATDAS</sequence>
<evidence type="ECO:0000313" key="6">
    <source>
        <dbReference type="EMBL" id="CEA01678.1"/>
    </source>
</evidence>
<name>A0A078M2R3_9PSED</name>
<dbReference type="PATRIC" id="fig|1461581.3.peg.488"/>
<reference evidence="6" key="1">
    <citation type="submission" date="2014-07" db="EMBL/GenBank/DDBJ databases">
        <authorList>
            <person name="Urmite Genomes Urmite Genomes"/>
        </authorList>
    </citation>
    <scope>NUCLEOTIDE SEQUENCE</scope>
    <source>
        <strain evidence="6">12M76_air</strain>
    </source>
</reference>
<dbReference type="Pfam" id="PF13801">
    <property type="entry name" value="Metal_resist"/>
    <property type="match status" value="1"/>
</dbReference>
<dbReference type="EMBL" id="LM997413">
    <property type="protein sequence ID" value="CEA01678.1"/>
    <property type="molecule type" value="Genomic_DNA"/>
</dbReference>
<evidence type="ECO:0000256" key="2">
    <source>
        <dbReference type="ARBA" id="ARBA00044983"/>
    </source>
</evidence>
<comment type="similarity">
    <text evidence="1">Belongs to the ZraP family.</text>
</comment>
<accession>A0A078M2R3</accession>
<evidence type="ECO:0000256" key="3">
    <source>
        <dbReference type="ARBA" id="ARBA00045001"/>
    </source>
</evidence>
<dbReference type="RefSeq" id="WP_044498170.1">
    <property type="nucleotide sequence ID" value="NZ_LK391969.1"/>
</dbReference>